<dbReference type="Proteomes" id="UP000235672">
    <property type="component" value="Unassembled WGS sequence"/>
</dbReference>
<dbReference type="PRINTS" id="PR00081">
    <property type="entry name" value="GDHRDH"/>
</dbReference>
<keyword evidence="2" id="KW-0560">Oxidoreductase</keyword>
<dbReference type="SUPFAM" id="SSF51735">
    <property type="entry name" value="NAD(P)-binding Rossmann-fold domains"/>
    <property type="match status" value="1"/>
</dbReference>
<dbReference type="GO" id="GO:0016491">
    <property type="term" value="F:oxidoreductase activity"/>
    <property type="evidence" value="ECO:0007669"/>
    <property type="project" value="UniProtKB-KW"/>
</dbReference>
<proteinExistence type="inferred from homology"/>
<dbReference type="InterPro" id="IPR036291">
    <property type="entry name" value="NAD(P)-bd_dom_sf"/>
</dbReference>
<comment type="similarity">
    <text evidence="1 3">Belongs to the short-chain dehydrogenases/reductases (SDR) family.</text>
</comment>
<evidence type="ECO:0000256" key="1">
    <source>
        <dbReference type="ARBA" id="ARBA00006484"/>
    </source>
</evidence>
<reference evidence="5 6" key="1">
    <citation type="submission" date="2016-05" db="EMBL/GenBank/DDBJ databases">
        <title>A degradative enzymes factory behind the ericoid mycorrhizal symbiosis.</title>
        <authorList>
            <consortium name="DOE Joint Genome Institute"/>
            <person name="Martino E."/>
            <person name="Morin E."/>
            <person name="Grelet G."/>
            <person name="Kuo A."/>
            <person name="Kohler A."/>
            <person name="Daghino S."/>
            <person name="Barry K."/>
            <person name="Choi C."/>
            <person name="Cichocki N."/>
            <person name="Clum A."/>
            <person name="Copeland A."/>
            <person name="Hainaut M."/>
            <person name="Haridas S."/>
            <person name="Labutti K."/>
            <person name="Lindquist E."/>
            <person name="Lipzen A."/>
            <person name="Khouja H.-R."/>
            <person name="Murat C."/>
            <person name="Ohm R."/>
            <person name="Olson A."/>
            <person name="Spatafora J."/>
            <person name="Veneault-Fourrey C."/>
            <person name="Henrissat B."/>
            <person name="Grigoriev I."/>
            <person name="Martin F."/>
            <person name="Perotto S."/>
        </authorList>
    </citation>
    <scope>NUCLEOTIDE SEQUENCE [LARGE SCALE GENOMIC DNA]</scope>
    <source>
        <strain evidence="5 6">UAMH 7357</strain>
    </source>
</reference>
<dbReference type="OrthoDB" id="1274115at2759"/>
<name>A0A2J6PUP3_9HELO</name>
<evidence type="ECO:0000313" key="6">
    <source>
        <dbReference type="Proteomes" id="UP000235672"/>
    </source>
</evidence>
<dbReference type="PANTHER" id="PTHR43976:SF16">
    <property type="entry name" value="SHORT-CHAIN DEHYDROGENASE_REDUCTASE FAMILY PROTEIN"/>
    <property type="match status" value="1"/>
</dbReference>
<dbReference type="Pfam" id="PF00106">
    <property type="entry name" value="adh_short"/>
    <property type="match status" value="1"/>
</dbReference>
<gene>
    <name evidence="5" type="ORF">NA56DRAFT_648371</name>
</gene>
<accession>A0A2J6PUP3</accession>
<dbReference type="AlphaFoldDB" id="A0A2J6PUP3"/>
<feature type="compositionally biased region" description="Basic and acidic residues" evidence="4">
    <location>
        <begin position="289"/>
        <end position="301"/>
    </location>
</feature>
<sequence length="301" mass="32795">MTNSIPENAVWLITGCSSGLGQNLTELLHQSNKYRVVATARRLSALSYLPDSPNVLKLELDVTSQSSIDAAIAAAVEKFGRIDVLVNNAGYGLTGDAESTSDAEVRAIMDTNFWGAVSMTKKVLPIFRDVNPGGDGGVVVMVSSVGGFIGFPGSAYYHASKFAMEGFTESVAKEMFPEWNIRFMILEPGGVRTNYVSGMRYSERHPAYTDPNGPTNQLLSYIQTPGIQDTWSDPVLVVKVVVKVVASDDIPFRLPMGSDAWGLMKAEVQGFDKELEKWKSVSESSSGREQMESVEFLKSKN</sequence>
<dbReference type="InterPro" id="IPR051911">
    <property type="entry name" value="SDR_oxidoreductase"/>
</dbReference>
<evidence type="ECO:0000256" key="2">
    <source>
        <dbReference type="ARBA" id="ARBA00023002"/>
    </source>
</evidence>
<evidence type="ECO:0000313" key="5">
    <source>
        <dbReference type="EMBL" id="PMD17626.1"/>
    </source>
</evidence>
<dbReference type="PANTHER" id="PTHR43976">
    <property type="entry name" value="SHORT CHAIN DEHYDROGENASE"/>
    <property type="match status" value="1"/>
</dbReference>
<organism evidence="5 6">
    <name type="scientific">Hyaloscypha hepaticicola</name>
    <dbReference type="NCBI Taxonomy" id="2082293"/>
    <lineage>
        <taxon>Eukaryota</taxon>
        <taxon>Fungi</taxon>
        <taxon>Dikarya</taxon>
        <taxon>Ascomycota</taxon>
        <taxon>Pezizomycotina</taxon>
        <taxon>Leotiomycetes</taxon>
        <taxon>Helotiales</taxon>
        <taxon>Hyaloscyphaceae</taxon>
        <taxon>Hyaloscypha</taxon>
    </lineage>
</organism>
<dbReference type="PRINTS" id="PR00080">
    <property type="entry name" value="SDRFAMILY"/>
</dbReference>
<dbReference type="InterPro" id="IPR002347">
    <property type="entry name" value="SDR_fam"/>
</dbReference>
<feature type="region of interest" description="Disordered" evidence="4">
    <location>
        <begin position="281"/>
        <end position="301"/>
    </location>
</feature>
<dbReference type="EMBL" id="KZ613498">
    <property type="protein sequence ID" value="PMD17626.1"/>
    <property type="molecule type" value="Genomic_DNA"/>
</dbReference>
<keyword evidence="6" id="KW-1185">Reference proteome</keyword>
<protein>
    <submittedName>
        <fullName evidence="5">NAD(P)-binding protein</fullName>
    </submittedName>
</protein>
<dbReference type="Gene3D" id="3.40.50.720">
    <property type="entry name" value="NAD(P)-binding Rossmann-like Domain"/>
    <property type="match status" value="1"/>
</dbReference>
<evidence type="ECO:0000256" key="3">
    <source>
        <dbReference type="RuleBase" id="RU000363"/>
    </source>
</evidence>
<dbReference type="STRING" id="1745343.A0A2J6PUP3"/>
<evidence type="ECO:0000256" key="4">
    <source>
        <dbReference type="SAM" id="MobiDB-lite"/>
    </source>
</evidence>